<feature type="compositionally biased region" description="Basic residues" evidence="8">
    <location>
        <begin position="260"/>
        <end position="275"/>
    </location>
</feature>
<dbReference type="AlphaFoldDB" id="Q5TSE4"/>
<feature type="transmembrane region" description="Helical" evidence="9">
    <location>
        <begin position="155"/>
        <end position="175"/>
    </location>
</feature>
<dbReference type="GO" id="GO:0031965">
    <property type="term" value="C:nuclear membrane"/>
    <property type="evidence" value="ECO:0007669"/>
    <property type="project" value="UniProtKB-SubCell"/>
</dbReference>
<evidence type="ECO:0000256" key="7">
    <source>
        <dbReference type="ARBA" id="ARBA00023242"/>
    </source>
</evidence>
<feature type="compositionally biased region" description="Low complexity" evidence="8">
    <location>
        <begin position="276"/>
        <end position="325"/>
    </location>
</feature>
<feature type="compositionally biased region" description="Basic and acidic residues" evidence="8">
    <location>
        <begin position="660"/>
        <end position="671"/>
    </location>
</feature>
<dbReference type="VEuPathDB" id="VectorBase:AGAMI1_012720"/>
<feature type="non-terminal residue" evidence="10">
    <location>
        <position position="836"/>
    </location>
</feature>
<feature type="compositionally biased region" description="Basic and acidic residues" evidence="8">
    <location>
        <begin position="493"/>
        <end position="508"/>
    </location>
</feature>
<name>Q5TSE4_ANOGA</name>
<feature type="transmembrane region" description="Helical" evidence="9">
    <location>
        <begin position="74"/>
        <end position="100"/>
    </location>
</feature>
<feature type="compositionally biased region" description="Low complexity" evidence="8">
    <location>
        <begin position="509"/>
        <end position="518"/>
    </location>
</feature>
<feature type="compositionally biased region" description="Low complexity" evidence="8">
    <location>
        <begin position="626"/>
        <end position="638"/>
    </location>
</feature>
<dbReference type="eggNOG" id="KOG1821">
    <property type="taxonomic scope" value="Eukaryota"/>
</dbReference>
<organism evidence="10">
    <name type="scientific">Anopheles gambiae</name>
    <name type="common">African malaria mosquito</name>
    <dbReference type="NCBI Taxonomy" id="7165"/>
    <lineage>
        <taxon>Eukaryota</taxon>
        <taxon>Metazoa</taxon>
        <taxon>Ecdysozoa</taxon>
        <taxon>Arthropoda</taxon>
        <taxon>Hexapoda</taxon>
        <taxon>Insecta</taxon>
        <taxon>Pterygota</taxon>
        <taxon>Neoptera</taxon>
        <taxon>Endopterygota</taxon>
        <taxon>Diptera</taxon>
        <taxon>Nematocera</taxon>
        <taxon>Culicoidea</taxon>
        <taxon>Culicidae</taxon>
        <taxon>Anophelinae</taxon>
        <taxon>Anopheles</taxon>
    </lineage>
</organism>
<gene>
    <name evidence="10" type="ORF">AgaP_AGAP010611</name>
</gene>
<reference evidence="10" key="3">
    <citation type="journal article" date="2004" name="Trends Parasitol.">
        <title>The Anopheles gambiae genome: an update.</title>
        <authorList>
            <person name="Mongin E."/>
            <person name="Louis C."/>
            <person name="Holt R.A."/>
            <person name="Birney E."/>
            <person name="Collins F.H."/>
        </authorList>
    </citation>
    <scope>NUCLEOTIDE SEQUENCE</scope>
    <source>
        <strain evidence="10">PEST</strain>
    </source>
</reference>
<evidence type="ECO:0000256" key="8">
    <source>
        <dbReference type="SAM" id="MobiDB-lite"/>
    </source>
</evidence>
<dbReference type="STRING" id="7165.Q5TSE4"/>
<dbReference type="PANTHER" id="PTHR13289">
    <property type="entry name" value="PROTEIN PHOSPHATASE 1-BINDING PROTEIN BIFOCAL"/>
    <property type="match status" value="1"/>
</dbReference>
<feature type="region of interest" description="Disordered" evidence="8">
    <location>
        <begin position="235"/>
        <end position="389"/>
    </location>
</feature>
<sequence>MKRRNADCGKIRRPIKKNKIAEQIGSNTLLYIKFLLLWASVITADFLLEFRFEFLWPFWLLLRSIYDSYKYKGLAFSVLFVCIAVTSDLVCLFFIPVQWLFFAASTYVWVQYVWHTDKGICLPTIILWILFVYLEAAIRWKDSRNIPHLNLCRPFAAHCIGYPVVTLGFGFKSYVGFRIRQRKQREVAKDNDFYMQLLQEALPKEESRALEPLADGATGAGSEQLTSTKELVPVATSGNNHSLNSSSNSATSNRSDTGQHHHHNHHNHNHHHHNHQQQQHHASHSKSAQSYKSSSSGSSSTTHVNGHVSSGSSPSSSSTNGSGQSLAARKDYDKETTSNSSSAAAGSIGSSSSSSAKHSNRSKSPTESSTHSVAVGSSKSNSNKQNGHISSQYHQPELVQQVACTEVATAGSESKGGGGRSGRKNRLKKAAEQQAQLSAIAKLCATLALASSVTTLTTAAGATLSSGGGGDNATTITSASYTGAGSVPSASVKDNHQHNSEQVKESGDGRSSSSSSGARDSKKDASGMSANGTAKATPAAAGSSSGQASSAGVAPPVATTVVVQKVCESCPRLEGDLKKLRAELSTHRQTENELRQKYDSNTGNLKSCLQAKQKEYDELQTRYQELSSQRQQERQNLQTVERRLGEERRHRQSLEAQLNNERKYRKQAEEKAARSECGESCKMKKQQMEMEIDKLQHEVINAEEGKLMAEKQARNYEQEMRKYELQLRSRESQPNTEVLISALAVMREKNETLEKNLSAETRVKLDLFSALGGTRREVEILTCSLRSKEKEILDLNAKIVQLVAVMPNDALGLTSHGGGGGTDGSSMMRLADAPQL</sequence>
<feature type="transmembrane region" description="Helical" evidence="9">
    <location>
        <begin position="112"/>
        <end position="134"/>
    </location>
</feature>
<reference evidence="10" key="1">
    <citation type="journal article" date="2002" name="Science">
        <title>The genome sequence of the malaria mosquito Anopheles gambiae.</title>
        <authorList>
            <person name="Holt R.A."/>
            <person name="Subramanian G.M."/>
            <person name="Halpern A."/>
            <person name="Sutton G.G."/>
            <person name="Charlab R."/>
            <person name="Nusskern D.R."/>
            <person name="Wincker P."/>
            <person name="Clark A.G."/>
            <person name="Ribeiro J.M."/>
            <person name="Wides R."/>
            <person name="Salzberg S.L."/>
            <person name="Loftus B."/>
            <person name="Yandell M."/>
            <person name="Majoros W.H."/>
            <person name="Rusch D.B."/>
            <person name="Lai Z."/>
            <person name="Kraft C.L."/>
            <person name="Abril J.F."/>
            <person name="Anthouard V."/>
            <person name="Arensburger P."/>
            <person name="Atkinson P.W."/>
            <person name="Baden H."/>
            <person name="de Berardinis V."/>
            <person name="Baldwin D."/>
            <person name="Benes V."/>
            <person name="Biedler J."/>
            <person name="Blass C."/>
            <person name="Bolanos R."/>
            <person name="Boscus D."/>
            <person name="Barnstead M."/>
            <person name="Cai S."/>
            <person name="Center A."/>
            <person name="Chaturverdi K."/>
            <person name="Christophides G.K."/>
            <person name="Chrystal M.A."/>
            <person name="Clamp M."/>
            <person name="Cravchik A."/>
            <person name="Curwen V."/>
            <person name="Dana A."/>
            <person name="Delcher A."/>
            <person name="Dew I."/>
            <person name="Evans C.A."/>
            <person name="Flanigan M."/>
            <person name="Grundschober-Freimoser A."/>
            <person name="Friedli L."/>
            <person name="Gu Z."/>
            <person name="Guan P."/>
            <person name="Guigo R."/>
            <person name="Hillenmeyer M.E."/>
            <person name="Hladun S.L."/>
            <person name="Hogan J.R."/>
            <person name="Hong Y.S."/>
            <person name="Hoover J."/>
            <person name="Jaillon O."/>
            <person name="Ke Z."/>
            <person name="Kodira C."/>
            <person name="Kokoza E."/>
            <person name="Koutsos A."/>
            <person name="Letunic I."/>
            <person name="Levitsky A."/>
            <person name="Liang Y."/>
            <person name="Lin J.J."/>
            <person name="Lobo N.F."/>
            <person name="Lopez J.R."/>
            <person name="Malek J.A."/>
            <person name="McIntosh T.C."/>
            <person name="Meister S."/>
            <person name="Miller J."/>
            <person name="Mobarry C."/>
            <person name="Mongin E."/>
            <person name="Murphy S.D."/>
            <person name="O'Brochta D.A."/>
            <person name="Pfannkoch C."/>
            <person name="Qi R."/>
            <person name="Regier M.A."/>
            <person name="Remington K."/>
            <person name="Shao H."/>
            <person name="Sharakhova M.V."/>
            <person name="Sitter C.D."/>
            <person name="Shetty J."/>
            <person name="Smith T.J."/>
            <person name="Strong R."/>
            <person name="Sun J."/>
            <person name="Thomasova D."/>
            <person name="Ton L.Q."/>
            <person name="Topalis P."/>
            <person name="Tu Z."/>
            <person name="Unger M.F."/>
            <person name="Walenz B."/>
            <person name="Wang A."/>
            <person name="Wang J."/>
            <person name="Wang M."/>
            <person name="Wang X."/>
            <person name="Woodford K.J."/>
            <person name="Wortman J.R."/>
            <person name="Wu M."/>
            <person name="Yao A."/>
            <person name="Zdobnov E.M."/>
            <person name="Zhang H."/>
            <person name="Zhao Q."/>
            <person name="Zhao S."/>
            <person name="Zhu S.C."/>
            <person name="Zhimulev I."/>
            <person name="Coluzzi M."/>
            <person name="della Torre A."/>
            <person name="Roth C.W."/>
            <person name="Louis C."/>
            <person name="Kalush F."/>
            <person name="Mural R.J."/>
            <person name="Myers E.W."/>
            <person name="Adams M.D."/>
            <person name="Smith H.O."/>
            <person name="Broder S."/>
            <person name="Gardner M.J."/>
            <person name="Fraser C.M."/>
            <person name="Birney E."/>
            <person name="Bork P."/>
            <person name="Brey P.T."/>
            <person name="Venter J.C."/>
            <person name="Weissenbach J."/>
            <person name="Kafatos F.C."/>
            <person name="Collins F.H."/>
            <person name="Hoffman S.L."/>
        </authorList>
    </citation>
    <scope>NUCLEOTIDE SEQUENCE [LARGE SCALE GENOMIC DNA]</scope>
    <source>
        <strain evidence="10">PEST</strain>
    </source>
</reference>
<feature type="region of interest" description="Disordered" evidence="8">
    <location>
        <begin position="484"/>
        <end position="553"/>
    </location>
</feature>
<protein>
    <submittedName>
        <fullName evidence="10">AGAP010611-PA</fullName>
    </submittedName>
</protein>
<reference evidence="10" key="4">
    <citation type="journal article" date="2007" name="Genome Biol.">
        <title>Update of the Anopheles gambiae PEST genome assembly.</title>
        <authorList>
            <person name="Sharakhova M.V."/>
            <person name="Hammond M.P."/>
            <person name="Lobo N.F."/>
            <person name="Krzywinski J."/>
            <person name="Unger M.F."/>
            <person name="Hillenmeyer M.E."/>
            <person name="Bruggner R.V."/>
            <person name="Birney E."/>
            <person name="Collins F.H."/>
        </authorList>
    </citation>
    <scope>NUCLEOTIDE SEQUENCE</scope>
    <source>
        <strain evidence="10">PEST</strain>
    </source>
</reference>
<dbReference type="PaxDb" id="7165-AGAP010611-PA"/>
<evidence type="ECO:0000256" key="4">
    <source>
        <dbReference type="ARBA" id="ARBA00022824"/>
    </source>
</evidence>
<feature type="region of interest" description="Disordered" evidence="8">
    <location>
        <begin position="409"/>
        <end position="429"/>
    </location>
</feature>
<dbReference type="EMBL" id="AAAB01008933">
    <property type="protein sequence ID" value="EAL40367.3"/>
    <property type="molecule type" value="Genomic_DNA"/>
</dbReference>
<keyword evidence="7" id="KW-0539">Nucleus</keyword>
<reference evidence="10" key="2">
    <citation type="submission" date="2002-03" db="EMBL/GenBank/DDBJ databases">
        <authorList>
            <consortium name="The Anopheles Genome Sequencing Consortium"/>
        </authorList>
    </citation>
    <scope>NUCLEOTIDE SEQUENCE</scope>
    <source>
        <strain evidence="10">PEST</strain>
    </source>
</reference>
<feature type="compositionally biased region" description="Low complexity" evidence="8">
    <location>
        <begin position="338"/>
        <end position="357"/>
    </location>
</feature>
<dbReference type="InterPro" id="IPR019130">
    <property type="entry name" value="Macoilin"/>
</dbReference>
<evidence type="ECO:0000256" key="1">
    <source>
        <dbReference type="ARBA" id="ARBA00004232"/>
    </source>
</evidence>
<keyword evidence="4" id="KW-0256">Endoplasmic reticulum</keyword>
<evidence type="ECO:0000256" key="9">
    <source>
        <dbReference type="SAM" id="Phobius"/>
    </source>
</evidence>
<evidence type="ECO:0000256" key="6">
    <source>
        <dbReference type="ARBA" id="ARBA00023136"/>
    </source>
</evidence>
<feature type="compositionally biased region" description="Basic and acidic residues" evidence="8">
    <location>
        <begin position="640"/>
        <end position="653"/>
    </location>
</feature>
<feature type="region of interest" description="Disordered" evidence="8">
    <location>
        <begin position="815"/>
        <end position="836"/>
    </location>
</feature>
<evidence type="ECO:0000256" key="2">
    <source>
        <dbReference type="ARBA" id="ARBA00004269"/>
    </source>
</evidence>
<keyword evidence="5 9" id="KW-1133">Transmembrane helix</keyword>
<evidence type="ECO:0000256" key="5">
    <source>
        <dbReference type="ARBA" id="ARBA00022989"/>
    </source>
</evidence>
<dbReference type="GO" id="GO:0030867">
    <property type="term" value="C:rough endoplasmic reticulum membrane"/>
    <property type="evidence" value="ECO:0007669"/>
    <property type="project" value="UniProtKB-SubCell"/>
</dbReference>
<feature type="compositionally biased region" description="Low complexity" evidence="8">
    <location>
        <begin position="237"/>
        <end position="255"/>
    </location>
</feature>
<comment type="caution">
    <text evidence="10">The sequence shown here is derived from an EMBL/GenBank/DDBJ whole genome shotgun (WGS) entry which is preliminary data.</text>
</comment>
<proteinExistence type="predicted"/>
<dbReference type="HOGENOM" id="CLU_012823_0_0_1"/>
<feature type="compositionally biased region" description="Low complexity" evidence="8">
    <location>
        <begin position="529"/>
        <end position="553"/>
    </location>
</feature>
<dbReference type="PhylomeDB" id="Q5TSE4"/>
<feature type="region of interest" description="Disordered" evidence="8">
    <location>
        <begin position="626"/>
        <end position="671"/>
    </location>
</feature>
<evidence type="ECO:0000256" key="3">
    <source>
        <dbReference type="ARBA" id="ARBA00022692"/>
    </source>
</evidence>
<dbReference type="FunCoup" id="Q5TSE4">
    <property type="interactions" value="1643"/>
</dbReference>
<dbReference type="Pfam" id="PF09726">
    <property type="entry name" value="Macoilin"/>
    <property type="match status" value="2"/>
</dbReference>
<evidence type="ECO:0000313" key="10">
    <source>
        <dbReference type="EMBL" id="EAL40367.3"/>
    </source>
</evidence>
<dbReference type="GO" id="GO:0023041">
    <property type="term" value="P:neuronal signal transduction"/>
    <property type="evidence" value="ECO:0007669"/>
    <property type="project" value="InterPro"/>
</dbReference>
<dbReference type="InParanoid" id="Q5TSE4"/>
<reference evidence="10" key="5">
    <citation type="submission" date="2011-05" db="EMBL/GenBank/DDBJ databases">
        <authorList>
            <consortium name="VectorBase"/>
        </authorList>
    </citation>
    <scope>NUCLEOTIDE SEQUENCE</scope>
    <source>
        <strain evidence="10">PEST</strain>
    </source>
</reference>
<dbReference type="PANTHER" id="PTHR13289:SF6">
    <property type="entry name" value="MACOILIN"/>
    <property type="match status" value="1"/>
</dbReference>
<comment type="subcellular location">
    <subcellularLocation>
        <location evidence="1">Nucleus membrane</location>
        <topology evidence="1">Multi-pass membrane protein</topology>
    </subcellularLocation>
    <subcellularLocation>
        <location evidence="2">Rough endoplasmic reticulum membrane</location>
        <topology evidence="2">Multi-pass membrane protein</topology>
    </subcellularLocation>
</comment>
<dbReference type="OMA" id="KQRTACE"/>
<dbReference type="VEuPathDB" id="VectorBase:AGAP010611"/>
<accession>Q5TSE4</accession>
<keyword evidence="6 9" id="KW-0472">Membrane</keyword>
<keyword evidence="3 9" id="KW-0812">Transmembrane</keyword>